<dbReference type="EMBL" id="KI913140">
    <property type="protein sequence ID" value="ETV75440.1"/>
    <property type="molecule type" value="Genomic_DNA"/>
</dbReference>
<reference evidence="3" key="1">
    <citation type="submission" date="2013-12" db="EMBL/GenBank/DDBJ databases">
        <title>The Genome Sequence of Aphanomyces astaci APO3.</title>
        <authorList>
            <consortium name="The Broad Institute Genomics Platform"/>
            <person name="Russ C."/>
            <person name="Tyler B."/>
            <person name="van West P."/>
            <person name="Dieguez-Uribeondo J."/>
            <person name="Young S.K."/>
            <person name="Zeng Q."/>
            <person name="Gargeya S."/>
            <person name="Fitzgerald M."/>
            <person name="Abouelleil A."/>
            <person name="Alvarado L."/>
            <person name="Chapman S.B."/>
            <person name="Gainer-Dewar J."/>
            <person name="Goldberg J."/>
            <person name="Griggs A."/>
            <person name="Gujja S."/>
            <person name="Hansen M."/>
            <person name="Howarth C."/>
            <person name="Imamovic A."/>
            <person name="Ireland A."/>
            <person name="Larimer J."/>
            <person name="McCowan C."/>
            <person name="Murphy C."/>
            <person name="Pearson M."/>
            <person name="Poon T.W."/>
            <person name="Priest M."/>
            <person name="Roberts A."/>
            <person name="Saif S."/>
            <person name="Shea T."/>
            <person name="Sykes S."/>
            <person name="Wortman J."/>
            <person name="Nusbaum C."/>
            <person name="Birren B."/>
        </authorList>
    </citation>
    <scope>NUCLEOTIDE SEQUENCE [LARGE SCALE GENOMIC DNA]</scope>
    <source>
        <strain evidence="3">APO3</strain>
    </source>
</reference>
<feature type="region of interest" description="Disordered" evidence="1">
    <location>
        <begin position="380"/>
        <end position="401"/>
    </location>
</feature>
<name>W4G6Z2_APHAT</name>
<evidence type="ECO:0000313" key="3">
    <source>
        <dbReference type="EMBL" id="ETV75440.1"/>
    </source>
</evidence>
<gene>
    <name evidence="3" type="ORF">H257_10282</name>
</gene>
<dbReference type="RefSeq" id="XP_009835074.1">
    <property type="nucleotide sequence ID" value="XM_009836772.1"/>
</dbReference>
<accession>W4G6Z2</accession>
<feature type="region of interest" description="Disordered" evidence="1">
    <location>
        <begin position="275"/>
        <end position="309"/>
    </location>
</feature>
<proteinExistence type="predicted"/>
<evidence type="ECO:0000259" key="2">
    <source>
        <dbReference type="Pfam" id="PF24626"/>
    </source>
</evidence>
<feature type="compositionally biased region" description="Pro residues" evidence="1">
    <location>
        <begin position="223"/>
        <end position="234"/>
    </location>
</feature>
<feature type="compositionally biased region" description="Low complexity" evidence="1">
    <location>
        <begin position="213"/>
        <end position="222"/>
    </location>
</feature>
<sequence>MSTSDHPESDGQTERANVASSKISFGATPFLPVHRGLLRYSMRFSLTTPRYKRSLAFPPIMQSISNTPTSLRCSTVRSQVGVESLRGSFLLVYTPTPLAALSKPSRASSPVESRSCNISMTASLPLSSAHGRSNLASFAVGEQVSSTSPVGMSSNVELGTHGPFTVHRVVSPTNYKLDLPNSWQIHPTFYLGKLKRYLPSLSTSTTDEVTANDPLDPAAALSLPPPLPSPPPLAPQALSSATSAPALDAVPPLPALPPDNPRLLATTIALPPAQPLSAPAHLRVPTSRNSSSAKPTRSTRLAGSTENPQDVNRAPCTCAAVAIAACPRGGDRSDTAIVGSRWTATGRQFAVRVGSTTTWHLDDYIKQHLPQVRAAYLRGRQSARQTERPNAHASVAAARRN</sequence>
<dbReference type="Pfam" id="PF24626">
    <property type="entry name" value="SH3_Tf2-1"/>
    <property type="match status" value="1"/>
</dbReference>
<protein>
    <recommendedName>
        <fullName evidence="2">Tf2-1-like SH3-like domain-containing protein</fullName>
    </recommendedName>
</protein>
<evidence type="ECO:0000256" key="1">
    <source>
        <dbReference type="SAM" id="MobiDB-lite"/>
    </source>
</evidence>
<dbReference type="OrthoDB" id="116372at2759"/>
<dbReference type="AlphaFoldDB" id="W4G6Z2"/>
<feature type="domain" description="Tf2-1-like SH3-like" evidence="2">
    <location>
        <begin position="161"/>
        <end position="197"/>
    </location>
</feature>
<organism evidence="3">
    <name type="scientific">Aphanomyces astaci</name>
    <name type="common">Crayfish plague agent</name>
    <dbReference type="NCBI Taxonomy" id="112090"/>
    <lineage>
        <taxon>Eukaryota</taxon>
        <taxon>Sar</taxon>
        <taxon>Stramenopiles</taxon>
        <taxon>Oomycota</taxon>
        <taxon>Saprolegniomycetes</taxon>
        <taxon>Saprolegniales</taxon>
        <taxon>Verrucalvaceae</taxon>
        <taxon>Aphanomyces</taxon>
    </lineage>
</organism>
<dbReference type="GeneID" id="20812278"/>
<dbReference type="VEuPathDB" id="FungiDB:H257_10282"/>
<feature type="compositionally biased region" description="Polar residues" evidence="1">
    <location>
        <begin position="286"/>
        <end position="309"/>
    </location>
</feature>
<dbReference type="InterPro" id="IPR056924">
    <property type="entry name" value="SH3_Tf2-1"/>
</dbReference>
<feature type="region of interest" description="Disordered" evidence="1">
    <location>
        <begin position="205"/>
        <end position="243"/>
    </location>
</feature>